<name>A0A642UK53_DIURU</name>
<feature type="binding site" evidence="17">
    <location>
        <begin position="24"/>
        <end position="26"/>
    </location>
    <ligand>
        <name>substrate</name>
    </ligand>
</feature>
<dbReference type="OrthoDB" id="275353at2759"/>
<keyword evidence="12 19" id="KW-0418">Kinase</keyword>
<comment type="subcellular location">
    <subcellularLocation>
        <location evidence="3">Cytoplasm</location>
    </subcellularLocation>
</comment>
<dbReference type="FunFam" id="3.40.50.1260:FF:000019">
    <property type="entry name" value="Phosphoglycerate kinase 1"/>
    <property type="match status" value="1"/>
</dbReference>
<reference evidence="21 22" key="1">
    <citation type="submission" date="2019-07" db="EMBL/GenBank/DDBJ databases">
        <title>Genome assembly of two rare yeast pathogens: Diutina rugosa and Trichomonascus ciferrii.</title>
        <authorList>
            <person name="Mixao V."/>
            <person name="Saus E."/>
            <person name="Hansen A."/>
            <person name="Lass-Flor C."/>
            <person name="Gabaldon T."/>
        </authorList>
    </citation>
    <scope>NUCLEOTIDE SEQUENCE [LARGE SCALE GENOMIC DNA]</scope>
    <source>
        <strain evidence="21 22">CBS 613</strain>
    </source>
</reference>
<dbReference type="GO" id="GO:0046872">
    <property type="term" value="F:metal ion binding"/>
    <property type="evidence" value="ECO:0007669"/>
    <property type="project" value="UniProtKB-KW"/>
</dbReference>
<dbReference type="GO" id="GO:0006096">
    <property type="term" value="P:glycolytic process"/>
    <property type="evidence" value="ECO:0007669"/>
    <property type="project" value="UniProtKB-KW"/>
</dbReference>
<keyword evidence="13 18" id="KW-0067">ATP-binding</keyword>
<evidence type="ECO:0000256" key="14">
    <source>
        <dbReference type="ARBA" id="ARBA00022842"/>
    </source>
</evidence>
<dbReference type="EMBL" id="SWFT01000107">
    <property type="protein sequence ID" value="KAA8900704.1"/>
    <property type="molecule type" value="Genomic_DNA"/>
</dbReference>
<evidence type="ECO:0000256" key="5">
    <source>
        <dbReference type="ARBA" id="ARBA00008982"/>
    </source>
</evidence>
<evidence type="ECO:0000256" key="3">
    <source>
        <dbReference type="ARBA" id="ARBA00004496"/>
    </source>
</evidence>
<dbReference type="Pfam" id="PF00162">
    <property type="entry name" value="PGK"/>
    <property type="match status" value="1"/>
</dbReference>
<dbReference type="EC" id="2.7.2.3" evidence="7 19"/>
<evidence type="ECO:0000256" key="10">
    <source>
        <dbReference type="ARBA" id="ARBA00022723"/>
    </source>
</evidence>
<dbReference type="PANTHER" id="PTHR11406">
    <property type="entry name" value="PHOSPHOGLYCERATE KINASE"/>
    <property type="match status" value="1"/>
</dbReference>
<dbReference type="GO" id="GO:0005829">
    <property type="term" value="C:cytosol"/>
    <property type="evidence" value="ECO:0007669"/>
    <property type="project" value="TreeGrafter"/>
</dbReference>
<evidence type="ECO:0000256" key="6">
    <source>
        <dbReference type="ARBA" id="ARBA00011245"/>
    </source>
</evidence>
<keyword evidence="15" id="KW-0324">Glycolysis</keyword>
<sequence>MSLSNKLSYKDVDYAGKRVFIRVDFNVPLDGAKITNNQRIKAALPTIEYVESKKPKCIILASHLGRPNGQVNQKYSLKPVAAELNRLFNHKHVVEFVDDCVGPQVKQAVDAAQDGKIILLENLRFHAEEEGSQKTDGGKIKCPEADVKKFRDELTSLADVYVNDAFGTAHRAHSSMVGINVPIRAAGELMEKELSYFGKALENPDHPFLAILGGAKVSDKIQLINNLLDKVDEIIIGGGMAFTFTKVLDNMKIGSSLYDEDGAKIVQELVDKAKKNNVKIHLPVDFNEASKFAEDAEHKVVTAEEGVQDGWMGLDVGPKTAQQFAQVIEGAKLIVWNGPAGVFEFPEFAKGTKAMSDACTKAFEKGSTVIVGGGDTATAAVKFGTKCSHISTGGGASLELLEGKTLPGVAALSDKK</sequence>
<comment type="function">
    <text evidence="16">Catalyzes one of the two ATP producing reactions in the glycolytic pathway via the reversible conversion of 1,3-diphosphoglycerate to 3-phosphoglycerate. Both L- and D- forms of purine and pyrimidine nucleotides can be used as substrates, but the activity is much lower on pyrimidines. Negatively regulates the biosynthesis of acetyl-CoA from pyruvate in the mitochondrion.</text>
</comment>
<accession>A0A642UK53</accession>
<feature type="binding site" evidence="17">
    <location>
        <begin position="63"/>
        <end position="66"/>
    </location>
    <ligand>
        <name>substrate</name>
    </ligand>
</feature>
<dbReference type="PANTHER" id="PTHR11406:SF0">
    <property type="entry name" value="PHOSPHOGLYCERATE KINASE"/>
    <property type="match status" value="1"/>
</dbReference>
<feature type="binding site" evidence="18">
    <location>
        <position position="313"/>
    </location>
    <ligand>
        <name>ATP</name>
        <dbReference type="ChEBI" id="CHEBI:30616"/>
    </ligand>
</feature>
<dbReference type="RefSeq" id="XP_034011523.1">
    <property type="nucleotide sequence ID" value="XM_034156475.1"/>
</dbReference>
<dbReference type="InterPro" id="IPR001576">
    <property type="entry name" value="Phosphoglycerate_kinase"/>
</dbReference>
<dbReference type="InterPro" id="IPR036043">
    <property type="entry name" value="Phosphoglycerate_kinase_sf"/>
</dbReference>
<evidence type="ECO:0000256" key="18">
    <source>
        <dbReference type="PIRSR" id="PIRSR000724-2"/>
    </source>
</evidence>
<comment type="caution">
    <text evidence="21">The sequence shown here is derived from an EMBL/GenBank/DDBJ whole genome shotgun (WGS) entry which is preliminary data.</text>
</comment>
<evidence type="ECO:0000256" key="9">
    <source>
        <dbReference type="ARBA" id="ARBA00022679"/>
    </source>
</evidence>
<dbReference type="HAMAP" id="MF_00145">
    <property type="entry name" value="Phosphoglyc_kinase"/>
    <property type="match status" value="1"/>
</dbReference>
<evidence type="ECO:0000256" key="11">
    <source>
        <dbReference type="ARBA" id="ARBA00022741"/>
    </source>
</evidence>
<evidence type="ECO:0000256" key="2">
    <source>
        <dbReference type="ARBA" id="ARBA00001946"/>
    </source>
</evidence>
<proteinExistence type="inferred from homology"/>
<evidence type="ECO:0000256" key="20">
    <source>
        <dbReference type="RuleBase" id="RU000696"/>
    </source>
</evidence>
<keyword evidence="11" id="KW-0547">Nucleotide-binding</keyword>
<keyword evidence="22" id="KW-1185">Reference proteome</keyword>
<protein>
    <recommendedName>
        <fullName evidence="8 19">Phosphoglycerate kinase</fullName>
        <ecNumber evidence="7 19">2.7.2.3</ecNumber>
    </recommendedName>
</protein>
<dbReference type="GeneID" id="54782337"/>
<dbReference type="PIRSF" id="PIRSF000724">
    <property type="entry name" value="Pgk"/>
    <property type="match status" value="1"/>
</dbReference>
<dbReference type="Gene3D" id="3.40.50.1260">
    <property type="entry name" value="Phosphoglycerate kinase, N-terminal domain"/>
    <property type="match status" value="3"/>
</dbReference>
<dbReference type="VEuPathDB" id="FungiDB:DIURU_003686"/>
<evidence type="ECO:0000256" key="1">
    <source>
        <dbReference type="ARBA" id="ARBA00000642"/>
    </source>
</evidence>
<evidence type="ECO:0000256" key="17">
    <source>
        <dbReference type="PIRSR" id="PIRSR000724-1"/>
    </source>
</evidence>
<dbReference type="AlphaFoldDB" id="A0A642UK53"/>
<keyword evidence="9 19" id="KW-0808">Transferase</keyword>
<evidence type="ECO:0000256" key="4">
    <source>
        <dbReference type="ARBA" id="ARBA00004838"/>
    </source>
</evidence>
<dbReference type="GO" id="GO:0005524">
    <property type="term" value="F:ATP binding"/>
    <property type="evidence" value="ECO:0007669"/>
    <property type="project" value="UniProtKB-KW"/>
</dbReference>
<evidence type="ECO:0000313" key="21">
    <source>
        <dbReference type="EMBL" id="KAA8900704.1"/>
    </source>
</evidence>
<evidence type="ECO:0000256" key="15">
    <source>
        <dbReference type="ARBA" id="ARBA00023152"/>
    </source>
</evidence>
<keyword evidence="10" id="KW-0479">Metal-binding</keyword>
<feature type="binding site" evidence="18">
    <location>
        <position position="344"/>
    </location>
    <ligand>
        <name>ATP</name>
        <dbReference type="ChEBI" id="CHEBI:30616"/>
    </ligand>
</feature>
<dbReference type="GO" id="GO:0004618">
    <property type="term" value="F:phosphoglycerate kinase activity"/>
    <property type="evidence" value="ECO:0007669"/>
    <property type="project" value="UniProtKB-EC"/>
</dbReference>
<dbReference type="GO" id="GO:0043531">
    <property type="term" value="F:ADP binding"/>
    <property type="evidence" value="ECO:0007669"/>
    <property type="project" value="TreeGrafter"/>
</dbReference>
<comment type="similarity">
    <text evidence="5 19">Belongs to the phosphoglycerate kinase family.</text>
</comment>
<dbReference type="Proteomes" id="UP000449547">
    <property type="component" value="Unassembled WGS sequence"/>
</dbReference>
<evidence type="ECO:0000313" key="22">
    <source>
        <dbReference type="Proteomes" id="UP000449547"/>
    </source>
</evidence>
<dbReference type="PROSITE" id="PS00111">
    <property type="entry name" value="PGLYCERATE_KINASE"/>
    <property type="match status" value="1"/>
</dbReference>
<dbReference type="GO" id="GO:0006094">
    <property type="term" value="P:gluconeogenesis"/>
    <property type="evidence" value="ECO:0007669"/>
    <property type="project" value="TreeGrafter"/>
</dbReference>
<comment type="subunit">
    <text evidence="6 20">Monomer.</text>
</comment>
<evidence type="ECO:0000256" key="7">
    <source>
        <dbReference type="ARBA" id="ARBA00013061"/>
    </source>
</evidence>
<feature type="binding site" evidence="18">
    <location>
        <begin position="373"/>
        <end position="376"/>
    </location>
    <ligand>
        <name>ATP</name>
        <dbReference type="ChEBI" id="CHEBI:30616"/>
    </ligand>
</feature>
<dbReference type="InterPro" id="IPR015824">
    <property type="entry name" value="Phosphoglycerate_kinase_N"/>
</dbReference>
<feature type="binding site" evidence="17">
    <location>
        <position position="171"/>
    </location>
    <ligand>
        <name>(2R)-3-phosphoglycerate</name>
        <dbReference type="ChEBI" id="CHEBI:58272"/>
    </ligand>
</feature>
<dbReference type="PRINTS" id="PR00477">
    <property type="entry name" value="PHGLYCKINASE"/>
</dbReference>
<evidence type="ECO:0000256" key="16">
    <source>
        <dbReference type="ARBA" id="ARBA00049965"/>
    </source>
</evidence>
<keyword evidence="14" id="KW-0460">Magnesium</keyword>
<evidence type="ECO:0000256" key="13">
    <source>
        <dbReference type="ARBA" id="ARBA00022840"/>
    </source>
</evidence>
<dbReference type="InterPro" id="IPR015911">
    <property type="entry name" value="Phosphoglycerate_kinase_CS"/>
</dbReference>
<dbReference type="FunFam" id="3.40.50.1260:FF:000031">
    <property type="entry name" value="Phosphoglycerate kinase 1"/>
    <property type="match status" value="1"/>
</dbReference>
<comment type="catalytic activity">
    <reaction evidence="1 19">
        <text>(2R)-3-phosphoglycerate + ATP = (2R)-3-phospho-glyceroyl phosphate + ADP</text>
        <dbReference type="Rhea" id="RHEA:14801"/>
        <dbReference type="ChEBI" id="CHEBI:30616"/>
        <dbReference type="ChEBI" id="CHEBI:57604"/>
        <dbReference type="ChEBI" id="CHEBI:58272"/>
        <dbReference type="ChEBI" id="CHEBI:456216"/>
        <dbReference type="EC" id="2.7.2.3"/>
    </reaction>
</comment>
<dbReference type="OMA" id="DMIFDIG"/>
<dbReference type="CDD" id="cd00318">
    <property type="entry name" value="Phosphoglycerate_kinase"/>
    <property type="match status" value="1"/>
</dbReference>
<dbReference type="SUPFAM" id="SSF53748">
    <property type="entry name" value="Phosphoglycerate kinase"/>
    <property type="match status" value="1"/>
</dbReference>
<feature type="binding site" evidence="17">
    <location>
        <position position="124"/>
    </location>
    <ligand>
        <name>(2R)-3-phosphoglycerate</name>
        <dbReference type="ChEBI" id="CHEBI:58272"/>
    </ligand>
</feature>
<evidence type="ECO:0000256" key="19">
    <source>
        <dbReference type="RuleBase" id="RU000532"/>
    </source>
</evidence>
<organism evidence="21 22">
    <name type="scientific">Diutina rugosa</name>
    <name type="common">Yeast</name>
    <name type="synonym">Candida rugosa</name>
    <dbReference type="NCBI Taxonomy" id="5481"/>
    <lineage>
        <taxon>Eukaryota</taxon>
        <taxon>Fungi</taxon>
        <taxon>Dikarya</taxon>
        <taxon>Ascomycota</taxon>
        <taxon>Saccharomycotina</taxon>
        <taxon>Pichiomycetes</taxon>
        <taxon>Debaryomycetaceae</taxon>
        <taxon>Diutina</taxon>
    </lineage>
</organism>
<comment type="cofactor">
    <cofactor evidence="2">
        <name>Mg(2+)</name>
        <dbReference type="ChEBI" id="CHEBI:18420"/>
    </cofactor>
</comment>
<feature type="binding site" evidence="18">
    <location>
        <position position="220"/>
    </location>
    <ligand>
        <name>ATP</name>
        <dbReference type="ChEBI" id="CHEBI:30616"/>
    </ligand>
</feature>
<evidence type="ECO:0000256" key="8">
    <source>
        <dbReference type="ARBA" id="ARBA00016471"/>
    </source>
</evidence>
<feature type="binding site" evidence="17">
    <location>
        <position position="39"/>
    </location>
    <ligand>
        <name>(2R)-3-phosphoglycerate</name>
        <dbReference type="ChEBI" id="CHEBI:58272"/>
    </ligand>
</feature>
<gene>
    <name evidence="21" type="ORF">DIURU_003686</name>
</gene>
<evidence type="ECO:0000256" key="12">
    <source>
        <dbReference type="ARBA" id="ARBA00022777"/>
    </source>
</evidence>
<comment type="pathway">
    <text evidence="4">Carbohydrate degradation; glycolysis; pyruvate from D-glyceraldehyde 3-phosphate: step 2/5.</text>
</comment>